<dbReference type="Gene3D" id="3.40.50.150">
    <property type="entry name" value="Vaccinia Virus protein VP39"/>
    <property type="match status" value="1"/>
</dbReference>
<reference evidence="12" key="1">
    <citation type="submission" date="2022-12" db="EMBL/GenBank/DDBJ databases">
        <title>New Phytohabitans aurantiacus sp. RD004123 nov., an actinomycete isolated from soil.</title>
        <authorList>
            <person name="Triningsih D.W."/>
            <person name="Harunari E."/>
            <person name="Igarashi Y."/>
        </authorList>
    </citation>
    <scope>NUCLEOTIDE SEQUENCE</scope>
    <source>
        <strain evidence="12">RD004123</strain>
    </source>
</reference>
<proteinExistence type="inferred from homology"/>
<dbReference type="EC" id="2.1.1.77" evidence="3"/>
<dbReference type="InterPro" id="IPR000682">
    <property type="entry name" value="PCMT"/>
</dbReference>
<dbReference type="Proteomes" id="UP001144280">
    <property type="component" value="Unassembled WGS sequence"/>
</dbReference>
<name>A0ABQ5QTP2_9ACTN</name>
<keyword evidence="6" id="KW-0489">Methyltransferase</keyword>
<comment type="similarity">
    <text evidence="2">Belongs to the methyltransferase superfamily. L-isoaspartyl/D-aspartyl protein methyltransferase family.</text>
</comment>
<dbReference type="RefSeq" id="WP_281895600.1">
    <property type="nucleotide sequence ID" value="NZ_BSDI01000011.1"/>
</dbReference>
<evidence type="ECO:0000256" key="4">
    <source>
        <dbReference type="ARBA" id="ARBA00013346"/>
    </source>
</evidence>
<evidence type="ECO:0000256" key="1">
    <source>
        <dbReference type="ARBA" id="ARBA00004496"/>
    </source>
</evidence>
<evidence type="ECO:0000256" key="11">
    <source>
        <dbReference type="ARBA" id="ARBA00031350"/>
    </source>
</evidence>
<dbReference type="CDD" id="cd02440">
    <property type="entry name" value="AdoMet_MTases"/>
    <property type="match status" value="1"/>
</dbReference>
<keyword evidence="5" id="KW-0963">Cytoplasm</keyword>
<keyword evidence="13" id="KW-1185">Reference proteome</keyword>
<evidence type="ECO:0000313" key="13">
    <source>
        <dbReference type="Proteomes" id="UP001144280"/>
    </source>
</evidence>
<dbReference type="Pfam" id="PF01135">
    <property type="entry name" value="PCMT"/>
    <property type="match status" value="1"/>
</dbReference>
<evidence type="ECO:0000256" key="6">
    <source>
        <dbReference type="ARBA" id="ARBA00022603"/>
    </source>
</evidence>
<evidence type="ECO:0000313" key="12">
    <source>
        <dbReference type="EMBL" id="GLH97579.1"/>
    </source>
</evidence>
<keyword evidence="8" id="KW-0949">S-adenosyl-L-methionine</keyword>
<comment type="caution">
    <text evidence="12">The sequence shown here is derived from an EMBL/GenBank/DDBJ whole genome shotgun (WGS) entry which is preliminary data.</text>
</comment>
<gene>
    <name evidence="12" type="ORF">Pa4123_28540</name>
</gene>
<sequence>MAVAEELRRRYADALRGEGGITRPEVAAAFAAVPREAFVASGFHARDGGWVAPDDEGFLDAVYTNDVLVTKIVDGTPVSSSSQPSLMAAMIEALDLAPGMSVLEVGAGTGYNAALMSAVGARVTSIDVQPDVLDRALAGLARAGVSDVELHEGDGYEGVPGRYDRIVVTVGINGVSPQWFDQLVPGGFVLAPVAHAGHHPVLRVTPGEGARGMCAAGFMAAAGPLGAAYPWKHPQPAGPLPDPVVMLPPRFEPPLDVFRYHDLCFACGVWDSRATLAHRGDSTACAVLDETAAAGAAVSSDGAIGGSGAHAEEYAARLAALLDRWQDAGEPAVAAWRADLALSGDPDRPIWIPREWRYQDF</sequence>
<accession>A0ABQ5QTP2</accession>
<dbReference type="InterPro" id="IPR029063">
    <property type="entry name" value="SAM-dependent_MTases_sf"/>
</dbReference>
<organism evidence="12 13">
    <name type="scientific">Phytohabitans aurantiacus</name>
    <dbReference type="NCBI Taxonomy" id="3016789"/>
    <lineage>
        <taxon>Bacteria</taxon>
        <taxon>Bacillati</taxon>
        <taxon>Actinomycetota</taxon>
        <taxon>Actinomycetes</taxon>
        <taxon>Micromonosporales</taxon>
        <taxon>Micromonosporaceae</taxon>
    </lineage>
</organism>
<evidence type="ECO:0000256" key="7">
    <source>
        <dbReference type="ARBA" id="ARBA00022679"/>
    </source>
</evidence>
<comment type="subcellular location">
    <subcellularLocation>
        <location evidence="1">Cytoplasm</location>
    </subcellularLocation>
</comment>
<protein>
    <recommendedName>
        <fullName evidence="4">Protein-L-isoaspartate O-methyltransferase</fullName>
        <ecNumber evidence="3">2.1.1.77</ecNumber>
    </recommendedName>
    <alternativeName>
        <fullName evidence="11">L-isoaspartyl protein carboxyl methyltransferase</fullName>
    </alternativeName>
    <alternativeName>
        <fullName evidence="9">Protein L-isoaspartyl methyltransferase</fullName>
    </alternativeName>
    <alternativeName>
        <fullName evidence="10">Protein-beta-aspartate methyltransferase</fullName>
    </alternativeName>
</protein>
<keyword evidence="7" id="KW-0808">Transferase</keyword>
<dbReference type="SUPFAM" id="SSF53335">
    <property type="entry name" value="S-adenosyl-L-methionine-dependent methyltransferases"/>
    <property type="match status" value="1"/>
</dbReference>
<evidence type="ECO:0000256" key="10">
    <source>
        <dbReference type="ARBA" id="ARBA00031323"/>
    </source>
</evidence>
<dbReference type="PANTHER" id="PTHR11579">
    <property type="entry name" value="PROTEIN-L-ISOASPARTATE O-METHYLTRANSFERASE"/>
    <property type="match status" value="1"/>
</dbReference>
<evidence type="ECO:0000256" key="5">
    <source>
        <dbReference type="ARBA" id="ARBA00022490"/>
    </source>
</evidence>
<evidence type="ECO:0000256" key="9">
    <source>
        <dbReference type="ARBA" id="ARBA00030757"/>
    </source>
</evidence>
<evidence type="ECO:0000256" key="8">
    <source>
        <dbReference type="ARBA" id="ARBA00022691"/>
    </source>
</evidence>
<dbReference type="EMBL" id="BSDI01000011">
    <property type="protein sequence ID" value="GLH97579.1"/>
    <property type="molecule type" value="Genomic_DNA"/>
</dbReference>
<dbReference type="PANTHER" id="PTHR11579:SF0">
    <property type="entry name" value="PROTEIN-L-ISOASPARTATE(D-ASPARTATE) O-METHYLTRANSFERASE"/>
    <property type="match status" value="1"/>
</dbReference>
<evidence type="ECO:0000256" key="2">
    <source>
        <dbReference type="ARBA" id="ARBA00005369"/>
    </source>
</evidence>
<evidence type="ECO:0000256" key="3">
    <source>
        <dbReference type="ARBA" id="ARBA00011890"/>
    </source>
</evidence>